<dbReference type="GO" id="GO:0003987">
    <property type="term" value="F:acetate-CoA ligase activity"/>
    <property type="evidence" value="ECO:0007669"/>
    <property type="project" value="UniProtKB-UniRule"/>
</dbReference>
<evidence type="ECO:0000256" key="1">
    <source>
        <dbReference type="ARBA" id="ARBA00001884"/>
    </source>
</evidence>
<feature type="domain" description="Acetyl-coenzyme A synthetase N-terminal" evidence="12">
    <location>
        <begin position="67"/>
        <end position="123"/>
    </location>
</feature>
<evidence type="ECO:0000256" key="2">
    <source>
        <dbReference type="ARBA" id="ARBA00006432"/>
    </source>
</evidence>
<dbReference type="Ensembl" id="ENSOKIT00005009554.1">
    <property type="protein sequence ID" value="ENSOKIP00005009009.1"/>
    <property type="gene ID" value="ENSOKIG00005003938.1"/>
</dbReference>
<proteinExistence type="inferred from homology"/>
<dbReference type="GO" id="GO:0019427">
    <property type="term" value="P:acetyl-CoA biosynthetic process from acetate"/>
    <property type="evidence" value="ECO:0007669"/>
    <property type="project" value="InterPro"/>
</dbReference>
<organism evidence="13 14">
    <name type="scientific">Oncorhynchus kisutch</name>
    <name type="common">Coho salmon</name>
    <name type="synonym">Salmo kisutch</name>
    <dbReference type="NCBI Taxonomy" id="8019"/>
    <lineage>
        <taxon>Eukaryota</taxon>
        <taxon>Metazoa</taxon>
        <taxon>Chordata</taxon>
        <taxon>Craniata</taxon>
        <taxon>Vertebrata</taxon>
        <taxon>Euteleostomi</taxon>
        <taxon>Actinopterygii</taxon>
        <taxon>Neopterygii</taxon>
        <taxon>Teleostei</taxon>
        <taxon>Protacanthopterygii</taxon>
        <taxon>Salmoniformes</taxon>
        <taxon>Salmonidae</taxon>
        <taxon>Salmoninae</taxon>
        <taxon>Oncorhynchus</taxon>
    </lineage>
</organism>
<keyword evidence="5 8" id="KW-0067">ATP-binding</keyword>
<dbReference type="InterPro" id="IPR020845">
    <property type="entry name" value="AMP-binding_CS"/>
</dbReference>
<gene>
    <name evidence="13" type="primary">ACSS1</name>
    <name evidence="13" type="synonym">acss1</name>
</gene>
<reference evidence="13" key="1">
    <citation type="submission" date="2025-08" db="UniProtKB">
        <authorList>
            <consortium name="Ensembl"/>
        </authorList>
    </citation>
    <scope>IDENTIFICATION</scope>
</reference>
<feature type="domain" description="AMP-dependent synthetase/ligase" evidence="10">
    <location>
        <begin position="125"/>
        <end position="486"/>
    </location>
</feature>
<dbReference type="PANTHER" id="PTHR24095">
    <property type="entry name" value="ACETYL-COENZYME A SYNTHETASE"/>
    <property type="match status" value="1"/>
</dbReference>
<dbReference type="GeneTree" id="ENSGT00940000158550"/>
<dbReference type="SUPFAM" id="SSF56801">
    <property type="entry name" value="Acetyl-CoA synthetase-like"/>
    <property type="match status" value="1"/>
</dbReference>
<name>A0A8C7CU51_ONCKI</name>
<dbReference type="GO" id="GO:0005739">
    <property type="term" value="C:mitochondrion"/>
    <property type="evidence" value="ECO:0007669"/>
    <property type="project" value="TreeGrafter"/>
</dbReference>
<comment type="catalytic activity">
    <reaction evidence="7">
        <text>propanoate + ATP + CoA = propanoyl-CoA + AMP + diphosphate</text>
        <dbReference type="Rhea" id="RHEA:20373"/>
        <dbReference type="ChEBI" id="CHEBI:17272"/>
        <dbReference type="ChEBI" id="CHEBI:30616"/>
        <dbReference type="ChEBI" id="CHEBI:33019"/>
        <dbReference type="ChEBI" id="CHEBI:57287"/>
        <dbReference type="ChEBI" id="CHEBI:57392"/>
        <dbReference type="ChEBI" id="CHEBI:456215"/>
        <dbReference type="EC" id="6.2.1.17"/>
    </reaction>
    <physiologicalReaction direction="left-to-right" evidence="7">
        <dbReference type="Rhea" id="RHEA:20374"/>
    </physiologicalReaction>
</comment>
<dbReference type="NCBIfam" id="NF001208">
    <property type="entry name" value="PRK00174.1"/>
    <property type="match status" value="1"/>
</dbReference>
<dbReference type="InterPro" id="IPR000873">
    <property type="entry name" value="AMP-dep_synth/lig_dom"/>
</dbReference>
<dbReference type="NCBIfam" id="TIGR02188">
    <property type="entry name" value="Ac_CoA_lig_AcsA"/>
    <property type="match status" value="1"/>
</dbReference>
<evidence type="ECO:0000256" key="4">
    <source>
        <dbReference type="ARBA" id="ARBA00022741"/>
    </source>
</evidence>
<evidence type="ECO:0000259" key="11">
    <source>
        <dbReference type="Pfam" id="PF13193"/>
    </source>
</evidence>
<keyword evidence="9" id="KW-1133">Transmembrane helix</keyword>
<dbReference type="GO" id="GO:0005524">
    <property type="term" value="F:ATP binding"/>
    <property type="evidence" value="ECO:0007669"/>
    <property type="project" value="UniProtKB-UniRule"/>
</dbReference>
<dbReference type="GO" id="GO:0050218">
    <property type="term" value="F:propionate-CoA ligase activity"/>
    <property type="evidence" value="ECO:0007669"/>
    <property type="project" value="UniProtKB-EC"/>
</dbReference>
<comment type="similarity">
    <text evidence="2 8">Belongs to the ATP-dependent AMP-binding enzyme family.</text>
</comment>
<keyword evidence="3 8" id="KW-0436">Ligase</keyword>
<keyword evidence="4 8" id="KW-0547">Nucleotide-binding</keyword>
<dbReference type="Pfam" id="PF00501">
    <property type="entry name" value="AMP-binding"/>
    <property type="match status" value="1"/>
</dbReference>
<dbReference type="EC" id="6.2.1.1" evidence="8"/>
<dbReference type="Gene3D" id="3.30.300.30">
    <property type="match status" value="1"/>
</dbReference>
<dbReference type="GO" id="GO:0016208">
    <property type="term" value="F:AMP binding"/>
    <property type="evidence" value="ECO:0007669"/>
    <property type="project" value="InterPro"/>
</dbReference>
<evidence type="ECO:0000256" key="3">
    <source>
        <dbReference type="ARBA" id="ARBA00022598"/>
    </source>
</evidence>
<feature type="transmembrane region" description="Helical" evidence="9">
    <location>
        <begin position="177"/>
        <end position="199"/>
    </location>
</feature>
<dbReference type="CDD" id="cd05966">
    <property type="entry name" value="ACS"/>
    <property type="match status" value="1"/>
</dbReference>
<dbReference type="Pfam" id="PF13193">
    <property type="entry name" value="AMP-binding_C"/>
    <property type="match status" value="1"/>
</dbReference>
<dbReference type="Proteomes" id="UP000694557">
    <property type="component" value="Unassembled WGS sequence"/>
</dbReference>
<dbReference type="PROSITE" id="PS00455">
    <property type="entry name" value="AMP_BINDING"/>
    <property type="match status" value="1"/>
</dbReference>
<dbReference type="AlphaFoldDB" id="A0A8C7CU51"/>
<dbReference type="Pfam" id="PF16177">
    <property type="entry name" value="ACAS_N"/>
    <property type="match status" value="1"/>
</dbReference>
<feature type="domain" description="AMP-binding enzyme C-terminal" evidence="11">
    <location>
        <begin position="553"/>
        <end position="632"/>
    </location>
</feature>
<dbReference type="InterPro" id="IPR011904">
    <property type="entry name" value="Ac_CoA_lig"/>
</dbReference>
<keyword evidence="9" id="KW-0472">Membrane</keyword>
<evidence type="ECO:0000259" key="10">
    <source>
        <dbReference type="Pfam" id="PF00501"/>
    </source>
</evidence>
<keyword evidence="6" id="KW-0443">Lipid metabolism</keyword>
<evidence type="ECO:0000313" key="14">
    <source>
        <dbReference type="Proteomes" id="UP000694557"/>
    </source>
</evidence>
<evidence type="ECO:0000259" key="12">
    <source>
        <dbReference type="Pfam" id="PF16177"/>
    </source>
</evidence>
<dbReference type="InterPro" id="IPR032387">
    <property type="entry name" value="ACAS_N"/>
</dbReference>
<evidence type="ECO:0000256" key="8">
    <source>
        <dbReference type="RuleBase" id="RU361147"/>
    </source>
</evidence>
<evidence type="ECO:0000256" key="6">
    <source>
        <dbReference type="ARBA" id="ARBA00023098"/>
    </source>
</evidence>
<evidence type="ECO:0000256" key="9">
    <source>
        <dbReference type="SAM" id="Phobius"/>
    </source>
</evidence>
<protein>
    <recommendedName>
        <fullName evidence="8">Acetyl-coenzyme A synthetase</fullName>
        <ecNumber evidence="8">6.2.1.1</ecNumber>
    </recommendedName>
</protein>
<comment type="catalytic activity">
    <reaction evidence="1">
        <text>acetate + ATP + CoA = acetyl-CoA + AMP + diphosphate</text>
        <dbReference type="Rhea" id="RHEA:23176"/>
        <dbReference type="ChEBI" id="CHEBI:30089"/>
        <dbReference type="ChEBI" id="CHEBI:30616"/>
        <dbReference type="ChEBI" id="CHEBI:33019"/>
        <dbReference type="ChEBI" id="CHEBI:57287"/>
        <dbReference type="ChEBI" id="CHEBI:57288"/>
        <dbReference type="ChEBI" id="CHEBI:456215"/>
        <dbReference type="EC" id="6.2.1.1"/>
    </reaction>
    <physiologicalReaction direction="left-to-right" evidence="1">
        <dbReference type="Rhea" id="RHEA:23177"/>
    </physiologicalReaction>
</comment>
<dbReference type="PANTHER" id="PTHR24095:SF110">
    <property type="entry name" value="ACETYL-COENZYME A SYNTHETASE 2-LIKE, MITOCHONDRIAL"/>
    <property type="match status" value="1"/>
</dbReference>
<dbReference type="InterPro" id="IPR045851">
    <property type="entry name" value="AMP-bd_C_sf"/>
</dbReference>
<dbReference type="InterPro" id="IPR025110">
    <property type="entry name" value="AMP-bd_C"/>
</dbReference>
<accession>A0A8C7CU51</accession>
<sequence>MAAHKNGSLIHIINRASVFFKNGSYRKRILLTSLKPVQCQRRTVSSIGDRNTNLTPHLSSNLAGWSYNELYELSVKDPETFWGSIAKERLTWNKPFDQVRDCEITSGKINWFLGGQLNVSVNCLDVHVAKHPDRVALIWERDEPGTEVKVTYRELLETTCRLANTLKRHGVNKGDRVAIYMPVLPIAVAAMLACARIGAVHTVVFAGFSSEALAGRIQDAQCKAVITCNQGVRGGRFIDLKPTVDAAVKNCPTVQHVFVAQRTSNPTPMGKLDIPLEEAMASESAQCAPEPMGSEEMLFMLHTSGSTGKPKGIVHTQAGYLLYAALTHQYVFDYHPGDVFGCVADIGWVTGHSYVVYGPLCNGATTVLFESTPVYPDPGRYWETVQRLGINQFYGAPTAIRLLLKYEESWVKKYDRSSLKTLGSVGEPINHEAWEWFYNVVGDGRCPLVDTWWQTETGGVCIAPRPAEKGAEIVPAMAMRPFFGIQPVLMEEKVTCLWSVTVYYPSVSFGVDSIPGHYFTGDGAYRSKEGYYQITGRMDDVINISGHRLGTAEIEDALDEHPAVPETAVIGVSHDIKGEVPFAFVVLKEDPSLNHTAVVKELRGLVATKIAKYAVPDHFLVVKRLPKTRSGKIMRRILRKVAMEQTGDLGDVSTLDDPSVVTEIIKAHAQYKSLTSQNK</sequence>
<reference evidence="13" key="2">
    <citation type="submission" date="2025-09" db="UniProtKB">
        <authorList>
            <consortium name="Ensembl"/>
        </authorList>
    </citation>
    <scope>IDENTIFICATION</scope>
</reference>
<keyword evidence="14" id="KW-1185">Reference proteome</keyword>
<evidence type="ECO:0000256" key="7">
    <source>
        <dbReference type="ARBA" id="ARBA00049004"/>
    </source>
</evidence>
<evidence type="ECO:0000313" key="13">
    <source>
        <dbReference type="Ensembl" id="ENSOKIP00005009009.1"/>
    </source>
</evidence>
<dbReference type="FunFam" id="3.40.50.12780:FF:000001">
    <property type="entry name" value="Acetyl-coenzyme A synthetase"/>
    <property type="match status" value="1"/>
</dbReference>
<evidence type="ECO:0000256" key="5">
    <source>
        <dbReference type="ARBA" id="ARBA00022840"/>
    </source>
</evidence>
<keyword evidence="9" id="KW-0812">Transmembrane</keyword>
<dbReference type="InterPro" id="IPR042099">
    <property type="entry name" value="ANL_N_sf"/>
</dbReference>
<dbReference type="Gene3D" id="3.40.50.12780">
    <property type="entry name" value="N-terminal domain of ligase-like"/>
    <property type="match status" value="1"/>
</dbReference>
<dbReference type="GO" id="GO:0006629">
    <property type="term" value="P:lipid metabolic process"/>
    <property type="evidence" value="ECO:0007669"/>
    <property type="project" value="UniProtKB-KW"/>
</dbReference>